<evidence type="ECO:0000259" key="3">
    <source>
        <dbReference type="PROSITE" id="PS50158"/>
    </source>
</evidence>
<dbReference type="AlphaFoldDB" id="A0A6L2J7C1"/>
<evidence type="ECO:0000256" key="1">
    <source>
        <dbReference type="PROSITE-ProRule" id="PRU00047"/>
    </source>
</evidence>
<gene>
    <name evidence="4" type="ORF">Tci_004734</name>
</gene>
<feature type="compositionally biased region" description="Basic and acidic residues" evidence="2">
    <location>
        <begin position="282"/>
        <end position="313"/>
    </location>
</feature>
<organism evidence="4">
    <name type="scientific">Tanacetum cinerariifolium</name>
    <name type="common">Dalmatian daisy</name>
    <name type="synonym">Chrysanthemum cinerariifolium</name>
    <dbReference type="NCBI Taxonomy" id="118510"/>
    <lineage>
        <taxon>Eukaryota</taxon>
        <taxon>Viridiplantae</taxon>
        <taxon>Streptophyta</taxon>
        <taxon>Embryophyta</taxon>
        <taxon>Tracheophyta</taxon>
        <taxon>Spermatophyta</taxon>
        <taxon>Magnoliopsida</taxon>
        <taxon>eudicotyledons</taxon>
        <taxon>Gunneridae</taxon>
        <taxon>Pentapetalae</taxon>
        <taxon>asterids</taxon>
        <taxon>campanulids</taxon>
        <taxon>Asterales</taxon>
        <taxon>Asteraceae</taxon>
        <taxon>Asteroideae</taxon>
        <taxon>Anthemideae</taxon>
        <taxon>Anthemidinae</taxon>
        <taxon>Tanacetum</taxon>
    </lineage>
</organism>
<keyword evidence="1" id="KW-0479">Metal-binding</keyword>
<dbReference type="GO" id="GO:0008270">
    <property type="term" value="F:zinc ion binding"/>
    <property type="evidence" value="ECO:0007669"/>
    <property type="project" value="UniProtKB-KW"/>
</dbReference>
<accession>A0A6L2J7C1</accession>
<comment type="caution">
    <text evidence="4">The sequence shown here is derived from an EMBL/GenBank/DDBJ whole genome shotgun (WGS) entry which is preliminary data.</text>
</comment>
<feature type="region of interest" description="Disordered" evidence="2">
    <location>
        <begin position="282"/>
        <end position="319"/>
    </location>
</feature>
<reference evidence="4" key="1">
    <citation type="journal article" date="2019" name="Sci. Rep.">
        <title>Draft genome of Tanacetum cinerariifolium, the natural source of mosquito coil.</title>
        <authorList>
            <person name="Yamashiro T."/>
            <person name="Shiraishi A."/>
            <person name="Satake H."/>
            <person name="Nakayama K."/>
        </authorList>
    </citation>
    <scope>NUCLEOTIDE SEQUENCE</scope>
</reference>
<dbReference type="PROSITE" id="PS50158">
    <property type="entry name" value="ZF_CCHC"/>
    <property type="match status" value="1"/>
</dbReference>
<feature type="region of interest" description="Disordered" evidence="2">
    <location>
        <begin position="47"/>
        <end position="66"/>
    </location>
</feature>
<dbReference type="GO" id="GO:0003676">
    <property type="term" value="F:nucleic acid binding"/>
    <property type="evidence" value="ECO:0007669"/>
    <property type="project" value="InterPro"/>
</dbReference>
<dbReference type="SMART" id="SM00343">
    <property type="entry name" value="ZnF_C2HC"/>
    <property type="match status" value="1"/>
</dbReference>
<evidence type="ECO:0000256" key="2">
    <source>
        <dbReference type="SAM" id="MobiDB-lite"/>
    </source>
</evidence>
<name>A0A6L2J7C1_TANCI</name>
<sequence>MSNHHRIYVTPSHTKKIFRNMKRVGKDFSRRVTPLFPTMMVQAQEEMGEGGGPRCQEATGDAVSQTRSKRVSMISNDLLLERIIDDLDADEDITLMNDQEMFDVDKDLQGEEVVVEQEKSQDKGKAKMIEELVKLKKKDQILFDEEVARKLQEEIYKEEILVGERSRQEEKANIALIKTWEDIQAKVDVDYQLAERMFQSLLSQLETHGAGVSTKDANQKFLRDGFQMASGHEFHKTEEVLKKTGRKLHFDAKEPVGFDKSKVDCFNCHNIGHFARECRLKGNQDSRRRDAGNTGYKARDNGKRPAKQDERKAMVTIDG</sequence>
<protein>
    <recommendedName>
        <fullName evidence="3">CCHC-type domain-containing protein</fullName>
    </recommendedName>
</protein>
<dbReference type="Pfam" id="PF00098">
    <property type="entry name" value="zf-CCHC"/>
    <property type="match status" value="1"/>
</dbReference>
<dbReference type="Gene3D" id="4.10.60.10">
    <property type="entry name" value="Zinc finger, CCHC-type"/>
    <property type="match status" value="1"/>
</dbReference>
<dbReference type="InterPro" id="IPR001878">
    <property type="entry name" value="Znf_CCHC"/>
</dbReference>
<proteinExistence type="predicted"/>
<dbReference type="InterPro" id="IPR036875">
    <property type="entry name" value="Znf_CCHC_sf"/>
</dbReference>
<dbReference type="EMBL" id="BKCJ010000388">
    <property type="protein sequence ID" value="GEU32756.1"/>
    <property type="molecule type" value="Genomic_DNA"/>
</dbReference>
<keyword evidence="1" id="KW-0862">Zinc</keyword>
<evidence type="ECO:0000313" key="4">
    <source>
        <dbReference type="EMBL" id="GEU32756.1"/>
    </source>
</evidence>
<feature type="domain" description="CCHC-type" evidence="3">
    <location>
        <begin position="265"/>
        <end position="279"/>
    </location>
</feature>
<dbReference type="SUPFAM" id="SSF57756">
    <property type="entry name" value="Retrovirus zinc finger-like domains"/>
    <property type="match status" value="1"/>
</dbReference>
<keyword evidence="1" id="KW-0863">Zinc-finger</keyword>